<dbReference type="InterPro" id="IPR045870">
    <property type="entry name" value="TryX_NRX_thioredoxin_dom"/>
</dbReference>
<feature type="domain" description="Thioredoxin" evidence="1">
    <location>
        <begin position="1"/>
        <end position="144"/>
    </location>
</feature>
<keyword evidence="3" id="KW-1185">Reference proteome</keyword>
<dbReference type="GO" id="GO:0031397">
    <property type="term" value="P:negative regulation of protein ubiquitination"/>
    <property type="evidence" value="ECO:0007669"/>
    <property type="project" value="TreeGrafter"/>
</dbReference>
<dbReference type="InterPro" id="IPR012336">
    <property type="entry name" value="Thioredoxin-like_fold"/>
</dbReference>
<dbReference type="RefSeq" id="XP_067752764.1">
    <property type="nucleotide sequence ID" value="XM_067896607.1"/>
</dbReference>
<dbReference type="PANTHER" id="PTHR46472">
    <property type="entry name" value="NUCLEOREDOXIN"/>
    <property type="match status" value="1"/>
</dbReference>
<dbReference type="Gene3D" id="3.40.30.10">
    <property type="entry name" value="Glutaredoxin"/>
    <property type="match status" value="1"/>
</dbReference>
<dbReference type="Proteomes" id="UP000674318">
    <property type="component" value="Unassembled WGS sequence"/>
</dbReference>
<dbReference type="OrthoDB" id="409136at2759"/>
<protein>
    <recommendedName>
        <fullName evidence="1">Thioredoxin domain-containing protein</fullName>
    </recommendedName>
</protein>
<evidence type="ECO:0000313" key="2">
    <source>
        <dbReference type="EMBL" id="KAG5490436.1"/>
    </source>
</evidence>
<dbReference type="GO" id="GO:0005634">
    <property type="term" value="C:nucleus"/>
    <property type="evidence" value="ECO:0007669"/>
    <property type="project" value="TreeGrafter"/>
</dbReference>
<sequence length="144" mass="16381">MSGLSKHLLGLTKLQKQDAEVDVNSLSGKIVFIYFSASWCPPCRGFTPQLVNFYQKHHEAKDFEVIFASWDEDEEEYKNYYKKMPWCTIPFAQKNIVEALTKEFKVESIPTLIGLNADTGAVVSTRGRHAVTTDPEGTQFPWSD</sequence>
<dbReference type="GO" id="GO:0004791">
    <property type="term" value="F:thioredoxin-disulfide reductase (NADPH) activity"/>
    <property type="evidence" value="ECO:0007669"/>
    <property type="project" value="InterPro"/>
</dbReference>
<dbReference type="AlphaFoldDB" id="A0A836I551"/>
<organism evidence="2 3">
    <name type="scientific">Porcisia hertigi</name>
    <dbReference type="NCBI Taxonomy" id="2761500"/>
    <lineage>
        <taxon>Eukaryota</taxon>
        <taxon>Discoba</taxon>
        <taxon>Euglenozoa</taxon>
        <taxon>Kinetoplastea</taxon>
        <taxon>Metakinetoplastina</taxon>
        <taxon>Trypanosomatida</taxon>
        <taxon>Trypanosomatidae</taxon>
        <taxon>Leishmaniinae</taxon>
        <taxon>Porcisia</taxon>
    </lineage>
</organism>
<dbReference type="SUPFAM" id="SSF52833">
    <property type="entry name" value="Thioredoxin-like"/>
    <property type="match status" value="1"/>
</dbReference>
<dbReference type="EMBL" id="JAFJZO010000036">
    <property type="protein sequence ID" value="KAG5490436.1"/>
    <property type="molecule type" value="Genomic_DNA"/>
</dbReference>
<evidence type="ECO:0000259" key="1">
    <source>
        <dbReference type="PROSITE" id="PS51352"/>
    </source>
</evidence>
<proteinExistence type="predicted"/>
<reference evidence="2 3" key="1">
    <citation type="submission" date="2021-02" db="EMBL/GenBank/DDBJ databases">
        <title>Porcisia hertigi Genome sequencing and assembly.</title>
        <authorList>
            <person name="Almutairi H."/>
            <person name="Gatherer D."/>
        </authorList>
    </citation>
    <scope>NUCLEOTIDE SEQUENCE [LARGE SCALE GENOMIC DNA]</scope>
    <source>
        <strain evidence="2 3">C119</strain>
    </source>
</reference>
<dbReference type="GeneID" id="94286684"/>
<dbReference type="InterPro" id="IPR036249">
    <property type="entry name" value="Thioredoxin-like_sf"/>
</dbReference>
<dbReference type="GO" id="GO:0030178">
    <property type="term" value="P:negative regulation of Wnt signaling pathway"/>
    <property type="evidence" value="ECO:0007669"/>
    <property type="project" value="TreeGrafter"/>
</dbReference>
<dbReference type="PROSITE" id="PS00194">
    <property type="entry name" value="THIOREDOXIN_1"/>
    <property type="match status" value="1"/>
</dbReference>
<gene>
    <name evidence="2" type="ORF">JKF63_00556</name>
</gene>
<evidence type="ECO:0000313" key="3">
    <source>
        <dbReference type="Proteomes" id="UP000674318"/>
    </source>
</evidence>
<dbReference type="KEGG" id="phet:94286684"/>
<comment type="caution">
    <text evidence="2">The sequence shown here is derived from an EMBL/GenBank/DDBJ whole genome shotgun (WGS) entry which is preliminary data.</text>
</comment>
<dbReference type="CDD" id="cd03009">
    <property type="entry name" value="TryX_like_TryX_NRX"/>
    <property type="match status" value="1"/>
</dbReference>
<dbReference type="PANTHER" id="PTHR46472:SF1">
    <property type="entry name" value="NUCLEOREDOXIN"/>
    <property type="match status" value="1"/>
</dbReference>
<dbReference type="InterPro" id="IPR017937">
    <property type="entry name" value="Thioredoxin_CS"/>
</dbReference>
<dbReference type="Pfam" id="PF13905">
    <property type="entry name" value="Thioredoxin_8"/>
    <property type="match status" value="1"/>
</dbReference>
<accession>A0A836I551</accession>
<dbReference type="InterPro" id="IPR013766">
    <property type="entry name" value="Thioredoxin_domain"/>
</dbReference>
<name>A0A836I551_9TRYP</name>
<dbReference type="PROSITE" id="PS51352">
    <property type="entry name" value="THIOREDOXIN_2"/>
    <property type="match status" value="1"/>
</dbReference>